<proteinExistence type="predicted"/>
<gene>
    <name evidence="2" type="ORF">CONCODRAFT_12528</name>
</gene>
<keyword evidence="1" id="KW-0732">Signal</keyword>
<feature type="chain" id="PRO_5007294068" evidence="1">
    <location>
        <begin position="20"/>
        <end position="325"/>
    </location>
</feature>
<dbReference type="EMBL" id="KQ964817">
    <property type="protein sequence ID" value="KXN65783.1"/>
    <property type="molecule type" value="Genomic_DNA"/>
</dbReference>
<evidence type="ECO:0000256" key="1">
    <source>
        <dbReference type="SAM" id="SignalP"/>
    </source>
</evidence>
<protein>
    <submittedName>
        <fullName evidence="2">Uncharacterized protein</fullName>
    </submittedName>
</protein>
<sequence length="325" mass="36640">MKNLLNKITLLAFFGLASAEKPAYGKDCPPPLVMQKTAYGQKCKPCPPGTEYFEKECRPICPPPLEWIKNPYTGKWECGKPKDKCIPPEVPVWDDKTGWCCSIPIPKCEPPLVPVKQPDGSYMCGKPAEPPCRPPKKSFWHDKDGWCCEIPIPKCEPPLIPVQKPDGSFECGKPPELKCDPPKKLKWTDNGWCCQIEIPKCDPPYVPIQQADLSYMCGKPPPPAKCVPPRKPRWDDKKGWCCEEPIATCFIGDNQFLLGAKYDQTKGTFTTKDGKVYTKDQLHQPNRIVDLKDYPGPPPPDKNRLSIFIQEDEEGCFNVIYVECG</sequence>
<evidence type="ECO:0000313" key="3">
    <source>
        <dbReference type="Proteomes" id="UP000070444"/>
    </source>
</evidence>
<dbReference type="AlphaFoldDB" id="A0A137NSN4"/>
<reference evidence="2 3" key="1">
    <citation type="journal article" date="2015" name="Genome Biol. Evol.">
        <title>Phylogenomic analyses indicate that early fungi evolved digesting cell walls of algal ancestors of land plants.</title>
        <authorList>
            <person name="Chang Y."/>
            <person name="Wang S."/>
            <person name="Sekimoto S."/>
            <person name="Aerts A.L."/>
            <person name="Choi C."/>
            <person name="Clum A."/>
            <person name="LaButti K.M."/>
            <person name="Lindquist E.A."/>
            <person name="Yee Ngan C."/>
            <person name="Ohm R.A."/>
            <person name="Salamov A.A."/>
            <person name="Grigoriev I.V."/>
            <person name="Spatafora J.W."/>
            <person name="Berbee M.L."/>
        </authorList>
    </citation>
    <scope>NUCLEOTIDE SEQUENCE [LARGE SCALE GENOMIC DNA]</scope>
    <source>
        <strain evidence="2 3">NRRL 28638</strain>
    </source>
</reference>
<keyword evidence="3" id="KW-1185">Reference proteome</keyword>
<organism evidence="2 3">
    <name type="scientific">Conidiobolus coronatus (strain ATCC 28846 / CBS 209.66 / NRRL 28638)</name>
    <name type="common">Delacroixia coronata</name>
    <dbReference type="NCBI Taxonomy" id="796925"/>
    <lineage>
        <taxon>Eukaryota</taxon>
        <taxon>Fungi</taxon>
        <taxon>Fungi incertae sedis</taxon>
        <taxon>Zoopagomycota</taxon>
        <taxon>Entomophthoromycotina</taxon>
        <taxon>Entomophthoromycetes</taxon>
        <taxon>Entomophthorales</taxon>
        <taxon>Ancylistaceae</taxon>
        <taxon>Conidiobolus</taxon>
    </lineage>
</organism>
<dbReference type="Proteomes" id="UP000070444">
    <property type="component" value="Unassembled WGS sequence"/>
</dbReference>
<name>A0A137NSN4_CONC2</name>
<accession>A0A137NSN4</accession>
<evidence type="ECO:0000313" key="2">
    <source>
        <dbReference type="EMBL" id="KXN65783.1"/>
    </source>
</evidence>
<feature type="signal peptide" evidence="1">
    <location>
        <begin position="1"/>
        <end position="19"/>
    </location>
</feature>